<accession>A0ACC2SME6</accession>
<gene>
    <name evidence="1" type="ORF">DSO57_1039452</name>
</gene>
<evidence type="ECO:0000313" key="2">
    <source>
        <dbReference type="Proteomes" id="UP001165960"/>
    </source>
</evidence>
<protein>
    <submittedName>
        <fullName evidence="1">Uncharacterized protein</fullName>
    </submittedName>
</protein>
<comment type="caution">
    <text evidence="1">The sequence shown here is derived from an EMBL/GenBank/DDBJ whole genome shotgun (WGS) entry which is preliminary data.</text>
</comment>
<reference evidence="1" key="1">
    <citation type="submission" date="2022-04" db="EMBL/GenBank/DDBJ databases">
        <title>Genome of the entomopathogenic fungus Entomophthora muscae.</title>
        <authorList>
            <person name="Elya C."/>
            <person name="Lovett B.R."/>
            <person name="Lee E."/>
            <person name="Macias A.M."/>
            <person name="Hajek A.E."/>
            <person name="De Bivort B.L."/>
            <person name="Kasson M.T."/>
            <person name="De Fine Licht H.H."/>
            <person name="Stajich J.E."/>
        </authorList>
    </citation>
    <scope>NUCLEOTIDE SEQUENCE</scope>
    <source>
        <strain evidence="1">Berkeley</strain>
    </source>
</reference>
<keyword evidence="2" id="KW-1185">Reference proteome</keyword>
<organism evidence="1 2">
    <name type="scientific">Entomophthora muscae</name>
    <dbReference type="NCBI Taxonomy" id="34485"/>
    <lineage>
        <taxon>Eukaryota</taxon>
        <taxon>Fungi</taxon>
        <taxon>Fungi incertae sedis</taxon>
        <taxon>Zoopagomycota</taxon>
        <taxon>Entomophthoromycotina</taxon>
        <taxon>Entomophthoromycetes</taxon>
        <taxon>Entomophthorales</taxon>
        <taxon>Entomophthoraceae</taxon>
        <taxon>Entomophthora</taxon>
    </lineage>
</organism>
<proteinExistence type="predicted"/>
<name>A0ACC2SME6_9FUNG</name>
<dbReference type="Proteomes" id="UP001165960">
    <property type="component" value="Unassembled WGS sequence"/>
</dbReference>
<evidence type="ECO:0000313" key="1">
    <source>
        <dbReference type="EMBL" id="KAJ9063574.1"/>
    </source>
</evidence>
<dbReference type="EMBL" id="QTSX02004924">
    <property type="protein sequence ID" value="KAJ9063574.1"/>
    <property type="molecule type" value="Genomic_DNA"/>
</dbReference>
<sequence length="321" mass="35902">MGNGPCTLDLRSNPFSWNRFANVLYLDQPIATGFSQGNSTINTSEEASIGVVSFLTSFFAKHPHYRHLPFHIMSESYGGHFVPEIASLLHSQRSPVNLTSIAIASPFIDAQIQFPTIQKVLCPSTCPQLEKSAHHCSQTILNCKSPLSCKQAFEVCDLKLIKPYMDSGNDLYSTDPSHRATQTMIDLSTEIDSILNSPLIQRALNITIPFQTYNPAIFANFIASGDLMTSSSPKLQQYLERGHRVLLYSGGKDLLNNIQGIEEIAKSIVPDWPRSFSHQTRLTKTKVHRNLQVTAFPSAGHWISTYHPSQVYKLVNHWVRS</sequence>